<dbReference type="PANTHER" id="PTHR21266:SF60">
    <property type="entry name" value="3-KETOSTEROID-9-ALPHA-MONOOXYGENASE, OXYGENASE COMPONENT"/>
    <property type="match status" value="1"/>
</dbReference>
<evidence type="ECO:0000256" key="3">
    <source>
        <dbReference type="ARBA" id="ARBA00023002"/>
    </source>
</evidence>
<dbReference type="PANTHER" id="PTHR21266">
    <property type="entry name" value="IRON-SULFUR DOMAIN CONTAINING PROTEIN"/>
    <property type="match status" value="1"/>
</dbReference>
<feature type="domain" description="Rieske" evidence="6">
    <location>
        <begin position="12"/>
        <end position="114"/>
    </location>
</feature>
<evidence type="ECO:0000313" key="7">
    <source>
        <dbReference type="EMBL" id="QJC53981.1"/>
    </source>
</evidence>
<reference evidence="7 8" key="1">
    <citation type="submission" date="2020-04" db="EMBL/GenBank/DDBJ databases">
        <title>Novel Paenibacillus strain UniB2 isolated from commercial digestive syrup.</title>
        <authorList>
            <person name="Thorat V."/>
            <person name="Kirdat K."/>
            <person name="Tiwarekar B."/>
            <person name="Yadav A."/>
        </authorList>
    </citation>
    <scope>NUCLEOTIDE SEQUENCE [LARGE SCALE GENOMIC DNA]</scope>
    <source>
        <strain evidence="7 8">UniB2</strain>
    </source>
</reference>
<evidence type="ECO:0000256" key="5">
    <source>
        <dbReference type="ARBA" id="ARBA00023014"/>
    </source>
</evidence>
<dbReference type="InterPro" id="IPR017941">
    <property type="entry name" value="Rieske_2Fe-2S"/>
</dbReference>
<dbReference type="Gene3D" id="2.102.10.10">
    <property type="entry name" value="Rieske [2Fe-2S] iron-sulphur domain"/>
    <property type="match status" value="1"/>
</dbReference>
<dbReference type="InterPro" id="IPR044043">
    <property type="entry name" value="VanA_C_cat"/>
</dbReference>
<evidence type="ECO:0000313" key="8">
    <source>
        <dbReference type="Proteomes" id="UP000502136"/>
    </source>
</evidence>
<dbReference type="GO" id="GO:0051537">
    <property type="term" value="F:2 iron, 2 sulfur cluster binding"/>
    <property type="evidence" value="ECO:0007669"/>
    <property type="project" value="UniProtKB-KW"/>
</dbReference>
<dbReference type="RefSeq" id="WP_168909509.1">
    <property type="nucleotide sequence ID" value="NZ_CP051428.1"/>
</dbReference>
<dbReference type="GO" id="GO:0051213">
    <property type="term" value="F:dioxygenase activity"/>
    <property type="evidence" value="ECO:0007669"/>
    <property type="project" value="UniProtKB-KW"/>
</dbReference>
<accession>A0A6H2H2S9</accession>
<dbReference type="Pfam" id="PF00355">
    <property type="entry name" value="Rieske"/>
    <property type="match status" value="1"/>
</dbReference>
<keyword evidence="1" id="KW-0001">2Fe-2S</keyword>
<dbReference type="InterPro" id="IPR050584">
    <property type="entry name" value="Cholesterol_7-desaturase"/>
</dbReference>
<evidence type="ECO:0000256" key="1">
    <source>
        <dbReference type="ARBA" id="ARBA00022714"/>
    </source>
</evidence>
<keyword evidence="5" id="KW-0411">Iron-sulfur</keyword>
<dbReference type="Pfam" id="PF19112">
    <property type="entry name" value="VanA_C"/>
    <property type="match status" value="1"/>
</dbReference>
<dbReference type="Proteomes" id="UP000502136">
    <property type="component" value="Chromosome"/>
</dbReference>
<keyword evidence="4" id="KW-0408">Iron</keyword>
<dbReference type="KEGG" id="palr:HGI30_22265"/>
<protein>
    <submittedName>
        <fullName evidence="7">Aromatic ring-hydroxylating dioxygenase subunit alpha</fullName>
    </submittedName>
</protein>
<dbReference type="AlphaFoldDB" id="A0A6H2H2S9"/>
<dbReference type="GO" id="GO:0046872">
    <property type="term" value="F:metal ion binding"/>
    <property type="evidence" value="ECO:0007669"/>
    <property type="project" value="UniProtKB-KW"/>
</dbReference>
<organism evidence="7 8">
    <name type="scientific">Paenibacillus albicereus</name>
    <dbReference type="NCBI Taxonomy" id="2726185"/>
    <lineage>
        <taxon>Bacteria</taxon>
        <taxon>Bacillati</taxon>
        <taxon>Bacillota</taxon>
        <taxon>Bacilli</taxon>
        <taxon>Bacillales</taxon>
        <taxon>Paenibacillaceae</taxon>
        <taxon>Paenibacillus</taxon>
    </lineage>
</organism>
<keyword evidence="7" id="KW-0223">Dioxygenase</keyword>
<dbReference type="CDD" id="cd03469">
    <property type="entry name" value="Rieske_RO_Alpha_N"/>
    <property type="match status" value="1"/>
</dbReference>
<sequence>MRLEDPALTACWHPAALARDVTDRPYPVTVLGEKLVLFRSGSGSGVHALKDLCIHRGVPLSLGKVERVCAYHGWRYDGAGACVCIPSLPPRRPIPAKARAEAFRCREEHGFVWVCFGESEPEALPLQGKVDPGLIPVWMGPYPVRAAAPRVVENFLDVSHLMFVHEGLLGDSRHAEINDYGVRRREGALCTDEIIVYQPDPDGRGIGVESRYVYEIFSPTCVKLVKRSSGSDEEFHLFLIVLPEAETACTAFMLQLRNYSPDVPEQVFIDFQNTLLAQDKVIVEAQKPELLPLDLQAELHLRSDRVAIAYRRMLKELGVTIGTE</sequence>
<keyword evidence="3" id="KW-0560">Oxidoreductase</keyword>
<evidence type="ECO:0000256" key="4">
    <source>
        <dbReference type="ARBA" id="ARBA00023004"/>
    </source>
</evidence>
<dbReference type="EMBL" id="CP051428">
    <property type="protein sequence ID" value="QJC53981.1"/>
    <property type="molecule type" value="Genomic_DNA"/>
</dbReference>
<dbReference type="SUPFAM" id="SSF50022">
    <property type="entry name" value="ISP domain"/>
    <property type="match status" value="1"/>
</dbReference>
<keyword evidence="2" id="KW-0479">Metal-binding</keyword>
<dbReference type="InterPro" id="IPR036922">
    <property type="entry name" value="Rieske_2Fe-2S_sf"/>
</dbReference>
<dbReference type="SUPFAM" id="SSF55961">
    <property type="entry name" value="Bet v1-like"/>
    <property type="match status" value="1"/>
</dbReference>
<dbReference type="PROSITE" id="PS51296">
    <property type="entry name" value="RIESKE"/>
    <property type="match status" value="1"/>
</dbReference>
<dbReference type="GO" id="GO:0004497">
    <property type="term" value="F:monooxygenase activity"/>
    <property type="evidence" value="ECO:0007669"/>
    <property type="project" value="UniProtKB-ARBA"/>
</dbReference>
<evidence type="ECO:0000256" key="2">
    <source>
        <dbReference type="ARBA" id="ARBA00022723"/>
    </source>
</evidence>
<keyword evidence="8" id="KW-1185">Reference proteome</keyword>
<dbReference type="GO" id="GO:0016705">
    <property type="term" value="F:oxidoreductase activity, acting on paired donors, with incorporation or reduction of molecular oxygen"/>
    <property type="evidence" value="ECO:0007669"/>
    <property type="project" value="UniProtKB-ARBA"/>
</dbReference>
<dbReference type="Gene3D" id="3.90.380.10">
    <property type="entry name" value="Naphthalene 1,2-dioxygenase Alpha Subunit, Chain A, domain 1"/>
    <property type="match status" value="1"/>
</dbReference>
<evidence type="ECO:0000259" key="6">
    <source>
        <dbReference type="PROSITE" id="PS51296"/>
    </source>
</evidence>
<proteinExistence type="predicted"/>
<name>A0A6H2H2S9_9BACL</name>
<gene>
    <name evidence="7" type="ORF">HGI30_22265</name>
</gene>